<evidence type="ECO:0000313" key="2">
    <source>
        <dbReference type="EMBL" id="CUV55174.1"/>
    </source>
</evidence>
<name>A0A0S4WUB7_RALSL</name>
<accession>A0A0S4WUB7</accession>
<protein>
    <submittedName>
        <fullName evidence="2">Putative insertion element protein</fullName>
    </submittedName>
</protein>
<dbReference type="EMBL" id="LN899820">
    <property type="protein sequence ID" value="CUV55174.1"/>
    <property type="molecule type" value="Genomic_DNA"/>
</dbReference>
<feature type="domain" description="Insertion element IS402-like" evidence="1">
    <location>
        <begin position="14"/>
        <end position="50"/>
    </location>
</feature>
<reference evidence="2" key="1">
    <citation type="submission" date="2015-10" db="EMBL/GenBank/DDBJ databases">
        <authorList>
            <person name="Gilbert D.G."/>
        </authorList>
    </citation>
    <scope>NUCLEOTIDE SEQUENCE</scope>
    <source>
        <strain evidence="2">Phyl III-seqv23</strain>
    </source>
</reference>
<evidence type="ECO:0000259" key="1">
    <source>
        <dbReference type="Pfam" id="PF13340"/>
    </source>
</evidence>
<dbReference type="InterPro" id="IPR025161">
    <property type="entry name" value="IS402-like_dom"/>
</dbReference>
<gene>
    <name evidence="2" type="ORF">RUN215_v1_440020</name>
</gene>
<proteinExistence type="predicted"/>
<dbReference type="AlphaFoldDB" id="A0A0S4WUB7"/>
<organism evidence="2">
    <name type="scientific">Ralstonia solanacearum</name>
    <name type="common">Pseudomonas solanacearum</name>
    <dbReference type="NCBI Taxonomy" id="305"/>
    <lineage>
        <taxon>Bacteria</taxon>
        <taxon>Pseudomonadati</taxon>
        <taxon>Pseudomonadota</taxon>
        <taxon>Betaproteobacteria</taxon>
        <taxon>Burkholderiales</taxon>
        <taxon>Burkholderiaceae</taxon>
        <taxon>Ralstonia</taxon>
        <taxon>Ralstonia solanacearum species complex</taxon>
    </lineage>
</organism>
<dbReference type="Pfam" id="PF13340">
    <property type="entry name" value="DUF4096"/>
    <property type="match status" value="1"/>
</dbReference>
<sequence>MANWASPAAGKVPGRTPPSGRDRAVLTGILFVLQSGIPWEMLPQEMGCGSGSACVLASNASLSSTRRS</sequence>